<dbReference type="Proteomes" id="UP000886700">
    <property type="component" value="Unplaced"/>
</dbReference>
<dbReference type="GeneID" id="121138347"/>
<name>A0ABM2X272_MESAU</name>
<comment type="similarity">
    <text evidence="1">Belongs to the PRAME family.</text>
</comment>
<dbReference type="PIRSF" id="PIRSF038286">
    <property type="entry name" value="PRAME"/>
    <property type="match status" value="1"/>
</dbReference>
<evidence type="ECO:0000256" key="2">
    <source>
        <dbReference type="ARBA" id="ARBA00022614"/>
    </source>
</evidence>
<dbReference type="InterPro" id="IPR032675">
    <property type="entry name" value="LRR_dom_sf"/>
</dbReference>
<dbReference type="PANTHER" id="PTHR14224:SF3">
    <property type="entry name" value="PRAME LIKE 17-RELATED"/>
    <property type="match status" value="1"/>
</dbReference>
<reference evidence="5" key="1">
    <citation type="submission" date="2025-08" db="UniProtKB">
        <authorList>
            <consortium name="RefSeq"/>
        </authorList>
    </citation>
    <scope>IDENTIFICATION</scope>
    <source>
        <tissue evidence="5">Liver</tissue>
    </source>
</reference>
<keyword evidence="3" id="KW-0677">Repeat</keyword>
<evidence type="ECO:0000256" key="3">
    <source>
        <dbReference type="ARBA" id="ARBA00022737"/>
    </source>
</evidence>
<organism evidence="4 5">
    <name type="scientific">Mesocricetus auratus</name>
    <name type="common">Golden hamster</name>
    <dbReference type="NCBI Taxonomy" id="10036"/>
    <lineage>
        <taxon>Eukaryota</taxon>
        <taxon>Metazoa</taxon>
        <taxon>Chordata</taxon>
        <taxon>Craniata</taxon>
        <taxon>Vertebrata</taxon>
        <taxon>Euteleostomi</taxon>
        <taxon>Mammalia</taxon>
        <taxon>Eutheria</taxon>
        <taxon>Euarchontoglires</taxon>
        <taxon>Glires</taxon>
        <taxon>Rodentia</taxon>
        <taxon>Myomorpha</taxon>
        <taxon>Muroidea</taxon>
        <taxon>Cricetidae</taxon>
        <taxon>Cricetinae</taxon>
        <taxon>Mesocricetus</taxon>
    </lineage>
</organism>
<proteinExistence type="inferred from homology"/>
<dbReference type="PANTHER" id="PTHR14224">
    <property type="entry name" value="SIMILAR TO PREFERENTIALLY EXPRESSED ANTIGEN IN MELANOMA-LIKE 3"/>
    <property type="match status" value="1"/>
</dbReference>
<protein>
    <submittedName>
        <fullName evidence="5">PRAME family member 6-like</fullName>
    </submittedName>
</protein>
<dbReference type="SUPFAM" id="SSF52047">
    <property type="entry name" value="RNI-like"/>
    <property type="match status" value="1"/>
</dbReference>
<keyword evidence="2" id="KW-0433">Leucine-rich repeat</keyword>
<accession>A0ABM2X272</accession>
<dbReference type="Gene3D" id="3.80.10.10">
    <property type="entry name" value="Ribonuclease Inhibitor"/>
    <property type="match status" value="1"/>
</dbReference>
<gene>
    <name evidence="5" type="primary">LOC121138347</name>
</gene>
<dbReference type="InterPro" id="IPR026271">
    <property type="entry name" value="PRAME"/>
</dbReference>
<evidence type="ECO:0000313" key="4">
    <source>
        <dbReference type="Proteomes" id="UP000886700"/>
    </source>
</evidence>
<keyword evidence="4" id="KW-1185">Reference proteome</keyword>
<evidence type="ECO:0000256" key="1">
    <source>
        <dbReference type="ARBA" id="ARBA00009608"/>
    </source>
</evidence>
<sequence length="436" mass="49236">MSIYNPITLEELAVQSLLRNEASTISALEYLPINLFPPVFKEAFIGRHMELLKAMVAAWPFSYLPVGALMKTPDVELLQAVLDGVDILQTQEVHPSWRLGILDLRNMNQDFWDVWAGRDWNCSTETESNEQVCNELRQDLKVVTELSLSSHLKEHQACLLHWAQQRKDCVQLCCVKMKICDSPIEIIKEVLDIFPPENIEELELYTNQVQPFLGRIAPHLGSLVYHGGVTVIVDLIVMDSSQYPSVDICLKSPLETLIITLCHLSQSDVKQLSQCQGLCQLRHLNFSYVVLSSLGVPHLRVLLENTADTLQTLELVGCWMEDSHLSALLPALSLCSHLTTVNFCDNKFSTAVLKKLLQSVANLSNMTAEFYPAPLECYDPPGSVLVEKFAQLCPELLDILCAKRQPKTILFATDVCLECCTRCFYDTEARFCQCWQ</sequence>
<dbReference type="RefSeq" id="XP_040597001.1">
    <property type="nucleotide sequence ID" value="XM_040741067.1"/>
</dbReference>
<dbReference type="InterPro" id="IPR050694">
    <property type="entry name" value="LRRC14/PRAME"/>
</dbReference>
<evidence type="ECO:0000313" key="5">
    <source>
        <dbReference type="RefSeq" id="XP_040597001.1"/>
    </source>
</evidence>